<keyword evidence="2" id="KW-1185">Reference proteome</keyword>
<comment type="caution">
    <text evidence="1">The sequence shown here is derived from an EMBL/GenBank/DDBJ whole genome shotgun (WGS) entry which is preliminary data.</text>
</comment>
<evidence type="ECO:0000313" key="1">
    <source>
        <dbReference type="EMBL" id="KAK8890237.1"/>
    </source>
</evidence>
<reference evidence="1 2" key="1">
    <citation type="submission" date="2024-04" db="EMBL/GenBank/DDBJ databases">
        <title>Tritrichomonas musculus Genome.</title>
        <authorList>
            <person name="Alves-Ferreira E."/>
            <person name="Grigg M."/>
            <person name="Lorenzi H."/>
            <person name="Galac M."/>
        </authorList>
    </citation>
    <scope>NUCLEOTIDE SEQUENCE [LARGE SCALE GENOMIC DNA]</scope>
    <source>
        <strain evidence="1 2">EAF2021</strain>
    </source>
</reference>
<dbReference type="Pfam" id="PF00235">
    <property type="entry name" value="Profilin"/>
    <property type="match status" value="1"/>
</dbReference>
<protein>
    <recommendedName>
        <fullName evidence="3">Profilin</fullName>
    </recommendedName>
</protein>
<organism evidence="1 2">
    <name type="scientific">Tritrichomonas musculus</name>
    <dbReference type="NCBI Taxonomy" id="1915356"/>
    <lineage>
        <taxon>Eukaryota</taxon>
        <taxon>Metamonada</taxon>
        <taxon>Parabasalia</taxon>
        <taxon>Tritrichomonadida</taxon>
        <taxon>Tritrichomonadidae</taxon>
        <taxon>Tritrichomonas</taxon>
    </lineage>
</organism>
<accession>A0ABR2KII2</accession>
<dbReference type="InterPro" id="IPR048278">
    <property type="entry name" value="PFN"/>
</dbReference>
<evidence type="ECO:0008006" key="3">
    <source>
        <dbReference type="Google" id="ProtNLM"/>
    </source>
</evidence>
<dbReference type="Proteomes" id="UP001470230">
    <property type="component" value="Unassembled WGS sequence"/>
</dbReference>
<sequence>MADLEKIRTENPDWSNCLFFNGEGNILYQTVQETPESIQKIITLFNDYDTTIKSGVTFNGVHYHVHRFYDGLIYGRADPNTKRTDGFCIYRTEREGKSPLYAFVTYELPNVSARIIPLMSKVVESIKNELA</sequence>
<dbReference type="PANTHER" id="PTHR41752">
    <property type="entry name" value="PROFILIN"/>
    <property type="match status" value="1"/>
</dbReference>
<proteinExistence type="predicted"/>
<gene>
    <name evidence="1" type="ORF">M9Y10_035009</name>
</gene>
<dbReference type="InterPro" id="IPR036140">
    <property type="entry name" value="PFN_sf"/>
</dbReference>
<dbReference type="Gene3D" id="3.30.450.30">
    <property type="entry name" value="Dynein light chain 2a, cytoplasmic"/>
    <property type="match status" value="1"/>
</dbReference>
<name>A0ABR2KII2_9EUKA</name>
<dbReference type="EMBL" id="JAPFFF010000005">
    <property type="protein sequence ID" value="KAK8890237.1"/>
    <property type="molecule type" value="Genomic_DNA"/>
</dbReference>
<evidence type="ECO:0000313" key="2">
    <source>
        <dbReference type="Proteomes" id="UP001470230"/>
    </source>
</evidence>
<dbReference type="SUPFAM" id="SSF55770">
    <property type="entry name" value="Profilin (actin-binding protein)"/>
    <property type="match status" value="1"/>
</dbReference>
<dbReference type="PANTHER" id="PTHR41752:SF1">
    <property type="entry name" value="PROFILIN"/>
    <property type="match status" value="1"/>
</dbReference>